<gene>
    <name evidence="3" type="ORF">AYL99_07614</name>
</gene>
<evidence type="ECO:0000313" key="3">
    <source>
        <dbReference type="EMBL" id="OAP58524.1"/>
    </source>
</evidence>
<dbReference type="Pfam" id="PF02602">
    <property type="entry name" value="HEM4"/>
    <property type="match status" value="1"/>
</dbReference>
<feature type="region of interest" description="Disordered" evidence="1">
    <location>
        <begin position="112"/>
        <end position="133"/>
    </location>
</feature>
<dbReference type="OrthoDB" id="5595751at2759"/>
<name>A0A178ZFG4_9EURO</name>
<dbReference type="EMBL" id="LVYI01000006">
    <property type="protein sequence ID" value="OAP58524.1"/>
    <property type="molecule type" value="Genomic_DNA"/>
</dbReference>
<dbReference type="InterPro" id="IPR036108">
    <property type="entry name" value="4pyrrol_syn_uPrphyn_synt_sf"/>
</dbReference>
<dbReference type="SUPFAM" id="SSF69618">
    <property type="entry name" value="HemD-like"/>
    <property type="match status" value="2"/>
</dbReference>
<evidence type="ECO:0000313" key="4">
    <source>
        <dbReference type="Proteomes" id="UP000078343"/>
    </source>
</evidence>
<dbReference type="InterPro" id="IPR003754">
    <property type="entry name" value="4pyrrol_synth_uPrphyn_synth"/>
</dbReference>
<protein>
    <recommendedName>
        <fullName evidence="2">Tetrapyrrole biosynthesis uroporphyrinogen III synthase domain-containing protein</fullName>
    </recommendedName>
</protein>
<dbReference type="AlphaFoldDB" id="A0A178ZFG4"/>
<sequence>MNASQTVPVLLLKTRSQPHDAYEEYLAPSSGTGGSGSGSGSTKHADSAVSTVLLPEFVPVLDHRANTENLARLEDLLKRGRLSEQYGGMIFTSQRAVEAWADVVKRVEQQQGARVEEHGSVSASNPDAGHRYGVFPPTPAPAYGGERKNCPSGDVDVLTLDKTTAIDHDGGNPSGNLFDDDFAFPLYTVGPATSRALNTLVTESSASKQSPFSRLRPSVLGEHTGNGDTLAQYILWHYNALHSRRLYTFYDAPRLPFTPVMGPARGERVDKDDVRLQKKPLLFLVGEQRRDIIPKTLTDKEGKLAPGERIQVDEVEVYTTVVMESFQDDFRRRIASSREHGAKVVVVVVFSPQGCESMLRSLDYIDQGHALTERAKTRWAENVEGHDVDAAAAPSQTQPPRYVIVTIGPTTRDHLRSKYGFDPDVCAAKPSPEGVGKGLMEFLEKKGLIL</sequence>
<dbReference type="Proteomes" id="UP000078343">
    <property type="component" value="Unassembled WGS sequence"/>
</dbReference>
<feature type="domain" description="Tetrapyrrole biosynthesis uroporphyrinogen III synthase" evidence="2">
    <location>
        <begin position="276"/>
        <end position="363"/>
    </location>
</feature>
<dbReference type="UniPathway" id="UPA00251">
    <property type="reaction ID" value="UER00320"/>
</dbReference>
<dbReference type="PANTHER" id="PTHR12390:SF0">
    <property type="entry name" value="UROPORPHYRINOGEN-III SYNTHASE"/>
    <property type="match status" value="1"/>
</dbReference>
<dbReference type="GeneID" id="30011782"/>
<dbReference type="STRING" id="1367422.A0A178ZFG4"/>
<feature type="region of interest" description="Disordered" evidence="1">
    <location>
        <begin position="25"/>
        <end position="44"/>
    </location>
</feature>
<dbReference type="PANTHER" id="PTHR12390">
    <property type="entry name" value="UROPORPHYRINOGEN III SYNTHASE"/>
    <property type="match status" value="1"/>
</dbReference>
<dbReference type="InterPro" id="IPR039793">
    <property type="entry name" value="UROS/Hem4"/>
</dbReference>
<organism evidence="3 4">
    <name type="scientific">Fonsecaea erecta</name>
    <dbReference type="NCBI Taxonomy" id="1367422"/>
    <lineage>
        <taxon>Eukaryota</taxon>
        <taxon>Fungi</taxon>
        <taxon>Dikarya</taxon>
        <taxon>Ascomycota</taxon>
        <taxon>Pezizomycotina</taxon>
        <taxon>Eurotiomycetes</taxon>
        <taxon>Chaetothyriomycetidae</taxon>
        <taxon>Chaetothyriales</taxon>
        <taxon>Herpotrichiellaceae</taxon>
        <taxon>Fonsecaea</taxon>
    </lineage>
</organism>
<dbReference type="GO" id="GO:0005829">
    <property type="term" value="C:cytosol"/>
    <property type="evidence" value="ECO:0007669"/>
    <property type="project" value="TreeGrafter"/>
</dbReference>
<keyword evidence="4" id="KW-1185">Reference proteome</keyword>
<dbReference type="RefSeq" id="XP_018691891.1">
    <property type="nucleotide sequence ID" value="XM_018839123.1"/>
</dbReference>
<dbReference type="GO" id="GO:0006782">
    <property type="term" value="P:protoporphyrinogen IX biosynthetic process"/>
    <property type="evidence" value="ECO:0007669"/>
    <property type="project" value="UniProtKB-UniPathway"/>
</dbReference>
<evidence type="ECO:0000259" key="2">
    <source>
        <dbReference type="Pfam" id="PF02602"/>
    </source>
</evidence>
<evidence type="ECO:0000256" key="1">
    <source>
        <dbReference type="SAM" id="MobiDB-lite"/>
    </source>
</evidence>
<proteinExistence type="predicted"/>
<reference evidence="3 4" key="1">
    <citation type="submission" date="2016-04" db="EMBL/GenBank/DDBJ databases">
        <title>Draft genome of Fonsecaea erecta CBS 125763.</title>
        <authorList>
            <person name="Weiss V.A."/>
            <person name="Vicente V.A."/>
            <person name="Raittz R.T."/>
            <person name="Moreno L.F."/>
            <person name="De Souza E.M."/>
            <person name="Pedrosa F.O."/>
            <person name="Steffens M.B."/>
            <person name="Faoro H."/>
            <person name="Tadra-Sfeir M.Z."/>
            <person name="Najafzadeh M.J."/>
            <person name="Felipe M.S."/>
            <person name="Teixeira M."/>
            <person name="Sun J."/>
            <person name="Xi L."/>
            <person name="Gomes R."/>
            <person name="De Azevedo C.M."/>
            <person name="Salgado C.G."/>
            <person name="Da Silva M.B."/>
            <person name="Nascimento M.F."/>
            <person name="Queiroz-Telles F."/>
            <person name="Attili D.S."/>
            <person name="Gorbushina A."/>
        </authorList>
    </citation>
    <scope>NUCLEOTIDE SEQUENCE [LARGE SCALE GENOMIC DNA]</scope>
    <source>
        <strain evidence="3 4">CBS 125763</strain>
    </source>
</reference>
<dbReference type="GO" id="GO:0006780">
    <property type="term" value="P:uroporphyrinogen III biosynthetic process"/>
    <property type="evidence" value="ECO:0007669"/>
    <property type="project" value="InterPro"/>
</dbReference>
<comment type="caution">
    <text evidence="3">The sequence shown here is derived from an EMBL/GenBank/DDBJ whole genome shotgun (WGS) entry which is preliminary data.</text>
</comment>
<accession>A0A178ZFG4</accession>
<dbReference type="Gene3D" id="3.40.50.10090">
    <property type="match status" value="1"/>
</dbReference>
<dbReference type="GO" id="GO:0004852">
    <property type="term" value="F:uroporphyrinogen-III synthase activity"/>
    <property type="evidence" value="ECO:0007669"/>
    <property type="project" value="InterPro"/>
</dbReference>